<evidence type="ECO:0000313" key="13">
    <source>
        <dbReference type="EMBL" id="CAK9176767.1"/>
    </source>
</evidence>
<comment type="catalytic activity">
    <reaction evidence="5">
        <text>L-threonyl-[protein] + ATP = O-phospho-L-threonyl-[protein] + ADP + H(+)</text>
        <dbReference type="Rhea" id="RHEA:46608"/>
        <dbReference type="Rhea" id="RHEA-COMP:11060"/>
        <dbReference type="Rhea" id="RHEA-COMP:11605"/>
        <dbReference type="ChEBI" id="CHEBI:15378"/>
        <dbReference type="ChEBI" id="CHEBI:30013"/>
        <dbReference type="ChEBI" id="CHEBI:30616"/>
        <dbReference type="ChEBI" id="CHEBI:61977"/>
        <dbReference type="ChEBI" id="CHEBI:456216"/>
        <dbReference type="EC" id="2.7.11.1"/>
    </reaction>
</comment>
<dbReference type="InterPro" id="IPR000858">
    <property type="entry name" value="S_locus_glycoprot_dom"/>
</dbReference>
<dbReference type="EC" id="2.7.11.1" evidence="1"/>
<dbReference type="Gene3D" id="2.90.10.10">
    <property type="entry name" value="Bulb-type lectin domain"/>
    <property type="match status" value="1"/>
</dbReference>
<evidence type="ECO:0000259" key="11">
    <source>
        <dbReference type="PROSITE" id="PS50927"/>
    </source>
</evidence>
<dbReference type="PROSITE" id="PS50026">
    <property type="entry name" value="EGF_3"/>
    <property type="match status" value="1"/>
</dbReference>
<comment type="caution">
    <text evidence="13">The sequence shown here is derived from an EMBL/GenBank/DDBJ whole genome shotgun (WGS) entry which is preliminary data.</text>
</comment>
<dbReference type="SUPFAM" id="SSF51110">
    <property type="entry name" value="alpha-D-mannose-specific plant lectins"/>
    <property type="match status" value="1"/>
</dbReference>
<keyword evidence="3" id="KW-1015">Disulfide bond</keyword>
<sequence length="550" mass="61641">MALSGNSNFLLFHGLVLVLLCFLLEVCTSIDTITPTQFIKDPETIVSIGNTFKLGFFSPGNSTNRYVGILDNIPATTAVWVANRDKSLNDSSGILTISEDGNLVILNGQKGIIWSSNVSNPVANSSAQLLDTGNLVLRDNSSGRIIWESFQHPSDSFLQKMTVSTDAKTGERTLLTSWKSPSDPSIGSFSAGIDPLIIPQFFVWNGSHPYWRSGPWNGQVFIGVPIMRRSYNTGINIVDDKKGTVYLTPNFDNESMVVYTFLNTEGTLQEKYRFVGKEDWNVLWSLPENECDVYDKCGPFGSCNSLNSPICTCLRGFEPKHKEEWSRRNWSSGCIRKTPLQFDRNNTVNEKGKEDGFLKLERVKVPDFEVWSPALEDNCGSLCLNNCSCTAYSYYSGIGCMQWSGSLIDIQKFPDGGADLYVRVAYSELDEKKSMKTVLATTISIGSVTIAICIYCSWRWIAKHRGRKQKSKRLLFRRAELYPEYSTENLLQENTHQIGLEELSLYSFEDLANATENFHSANKLGQGGFGPVYKVMLVHLSFMPYRTISN</sequence>
<dbReference type="AlphaFoldDB" id="A0ABC8U544"/>
<evidence type="ECO:0000259" key="10">
    <source>
        <dbReference type="PROSITE" id="PS50026"/>
    </source>
</evidence>
<feature type="signal peptide" evidence="9">
    <location>
        <begin position="1"/>
        <end position="29"/>
    </location>
</feature>
<dbReference type="PANTHER" id="PTHR32444">
    <property type="entry name" value="BULB-TYPE LECTIN DOMAIN-CONTAINING PROTEIN"/>
    <property type="match status" value="1"/>
</dbReference>
<evidence type="ECO:0000256" key="2">
    <source>
        <dbReference type="ARBA" id="ARBA00022729"/>
    </source>
</evidence>
<feature type="domain" description="Bulb-type lectin" evidence="11">
    <location>
        <begin position="30"/>
        <end position="150"/>
    </location>
</feature>
<gene>
    <name evidence="13" type="ORF">ILEXP_LOCUS46633</name>
</gene>
<dbReference type="CDD" id="cd01098">
    <property type="entry name" value="PAN_AP_plant"/>
    <property type="match status" value="1"/>
</dbReference>
<dbReference type="InterPro" id="IPR000742">
    <property type="entry name" value="EGF"/>
</dbReference>
<name>A0ABC8U544_9AQUA</name>
<dbReference type="InterPro" id="IPR011009">
    <property type="entry name" value="Kinase-like_dom_sf"/>
</dbReference>
<feature type="chain" id="PRO_5044804189" description="non-specific serine/threonine protein kinase" evidence="9">
    <location>
        <begin position="30"/>
        <end position="550"/>
    </location>
</feature>
<evidence type="ECO:0000256" key="6">
    <source>
        <dbReference type="ARBA" id="ARBA00048679"/>
    </source>
</evidence>
<dbReference type="SMART" id="SM00473">
    <property type="entry name" value="PAN_AP"/>
    <property type="match status" value="1"/>
</dbReference>
<keyword evidence="8" id="KW-0812">Transmembrane</keyword>
<dbReference type="InterPro" id="IPR036426">
    <property type="entry name" value="Bulb-type_lectin_dom_sf"/>
</dbReference>
<keyword evidence="4" id="KW-0325">Glycoprotein</keyword>
<keyword evidence="7" id="KW-0245">EGF-like domain</keyword>
<dbReference type="Proteomes" id="UP001642360">
    <property type="component" value="Unassembled WGS sequence"/>
</dbReference>
<reference evidence="13 14" key="1">
    <citation type="submission" date="2024-02" db="EMBL/GenBank/DDBJ databases">
        <authorList>
            <person name="Vignale AGUSTIN F."/>
            <person name="Sosa J E."/>
            <person name="Modenutti C."/>
        </authorList>
    </citation>
    <scope>NUCLEOTIDE SEQUENCE [LARGE SCALE GENOMIC DNA]</scope>
</reference>
<dbReference type="FunFam" id="2.90.10.10:FF:000001">
    <property type="entry name" value="G-type lectin S-receptor-like serine/threonine-protein kinase"/>
    <property type="match status" value="1"/>
</dbReference>
<dbReference type="GO" id="GO:0004674">
    <property type="term" value="F:protein serine/threonine kinase activity"/>
    <property type="evidence" value="ECO:0007669"/>
    <property type="project" value="UniProtKB-EC"/>
</dbReference>
<feature type="domain" description="EGF-like" evidence="10">
    <location>
        <begin position="287"/>
        <end position="323"/>
    </location>
</feature>
<dbReference type="PROSITE" id="PS50927">
    <property type="entry name" value="BULB_LECTIN"/>
    <property type="match status" value="1"/>
</dbReference>
<dbReference type="Pfam" id="PF08276">
    <property type="entry name" value="PAN_2"/>
    <property type="match status" value="1"/>
</dbReference>
<keyword evidence="2 9" id="KW-0732">Signal</keyword>
<evidence type="ECO:0000256" key="4">
    <source>
        <dbReference type="ARBA" id="ARBA00023180"/>
    </source>
</evidence>
<dbReference type="Gene3D" id="3.30.200.20">
    <property type="entry name" value="Phosphorylase Kinase, domain 1"/>
    <property type="match status" value="1"/>
</dbReference>
<keyword evidence="8" id="KW-1133">Transmembrane helix</keyword>
<evidence type="ECO:0000259" key="12">
    <source>
        <dbReference type="PROSITE" id="PS50948"/>
    </source>
</evidence>
<dbReference type="PROSITE" id="PS50948">
    <property type="entry name" value="PAN"/>
    <property type="match status" value="1"/>
</dbReference>
<comment type="caution">
    <text evidence="7">Lacks conserved residue(s) required for the propagation of feature annotation.</text>
</comment>
<organism evidence="13 14">
    <name type="scientific">Ilex paraguariensis</name>
    <name type="common">yerba mate</name>
    <dbReference type="NCBI Taxonomy" id="185542"/>
    <lineage>
        <taxon>Eukaryota</taxon>
        <taxon>Viridiplantae</taxon>
        <taxon>Streptophyta</taxon>
        <taxon>Embryophyta</taxon>
        <taxon>Tracheophyta</taxon>
        <taxon>Spermatophyta</taxon>
        <taxon>Magnoliopsida</taxon>
        <taxon>eudicotyledons</taxon>
        <taxon>Gunneridae</taxon>
        <taxon>Pentapetalae</taxon>
        <taxon>asterids</taxon>
        <taxon>campanulids</taxon>
        <taxon>Aquifoliales</taxon>
        <taxon>Aquifoliaceae</taxon>
        <taxon>Ilex</taxon>
    </lineage>
</organism>
<protein>
    <recommendedName>
        <fullName evidence="1">non-specific serine/threonine protein kinase</fullName>
        <ecNumber evidence="1">2.7.11.1</ecNumber>
    </recommendedName>
</protein>
<comment type="catalytic activity">
    <reaction evidence="6">
        <text>L-seryl-[protein] + ATP = O-phospho-L-seryl-[protein] + ADP + H(+)</text>
        <dbReference type="Rhea" id="RHEA:17989"/>
        <dbReference type="Rhea" id="RHEA-COMP:9863"/>
        <dbReference type="Rhea" id="RHEA-COMP:11604"/>
        <dbReference type="ChEBI" id="CHEBI:15378"/>
        <dbReference type="ChEBI" id="CHEBI:29999"/>
        <dbReference type="ChEBI" id="CHEBI:30616"/>
        <dbReference type="ChEBI" id="CHEBI:83421"/>
        <dbReference type="ChEBI" id="CHEBI:456216"/>
        <dbReference type="EC" id="2.7.11.1"/>
    </reaction>
</comment>
<evidence type="ECO:0000256" key="5">
    <source>
        <dbReference type="ARBA" id="ARBA00047899"/>
    </source>
</evidence>
<dbReference type="EMBL" id="CAUOFW020006913">
    <property type="protein sequence ID" value="CAK9176767.1"/>
    <property type="molecule type" value="Genomic_DNA"/>
</dbReference>
<accession>A0ABC8U544</accession>
<dbReference type="InterPro" id="IPR003609">
    <property type="entry name" value="Pan_app"/>
</dbReference>
<evidence type="ECO:0000256" key="1">
    <source>
        <dbReference type="ARBA" id="ARBA00012513"/>
    </source>
</evidence>
<evidence type="ECO:0000256" key="9">
    <source>
        <dbReference type="SAM" id="SignalP"/>
    </source>
</evidence>
<evidence type="ECO:0000256" key="7">
    <source>
        <dbReference type="PROSITE-ProRule" id="PRU00076"/>
    </source>
</evidence>
<proteinExistence type="predicted"/>
<dbReference type="CDD" id="cd00028">
    <property type="entry name" value="B_lectin"/>
    <property type="match status" value="1"/>
</dbReference>
<keyword evidence="8" id="KW-0472">Membrane</keyword>
<dbReference type="SMART" id="SM00108">
    <property type="entry name" value="B_lectin"/>
    <property type="match status" value="1"/>
</dbReference>
<dbReference type="PANTHER" id="PTHR32444:SF198">
    <property type="entry name" value="BULB-TYPE LECTIN DOMAIN-CONTAINING PROTEIN"/>
    <property type="match status" value="1"/>
</dbReference>
<evidence type="ECO:0000256" key="3">
    <source>
        <dbReference type="ARBA" id="ARBA00023157"/>
    </source>
</evidence>
<dbReference type="SUPFAM" id="SSF56112">
    <property type="entry name" value="Protein kinase-like (PK-like)"/>
    <property type="match status" value="1"/>
</dbReference>
<dbReference type="Pfam" id="PF00954">
    <property type="entry name" value="S_locus_glycop"/>
    <property type="match status" value="1"/>
</dbReference>
<dbReference type="Pfam" id="PF01453">
    <property type="entry name" value="B_lectin"/>
    <property type="match status" value="1"/>
</dbReference>
<dbReference type="InterPro" id="IPR001480">
    <property type="entry name" value="Bulb-type_lectin_dom"/>
</dbReference>
<dbReference type="CDD" id="cd00054">
    <property type="entry name" value="EGF_CA"/>
    <property type="match status" value="1"/>
</dbReference>
<feature type="domain" description="Apple" evidence="12">
    <location>
        <begin position="352"/>
        <end position="425"/>
    </location>
</feature>
<keyword evidence="14" id="KW-1185">Reference proteome</keyword>
<feature type="transmembrane region" description="Helical" evidence="8">
    <location>
        <begin position="438"/>
        <end position="462"/>
    </location>
</feature>
<evidence type="ECO:0000256" key="8">
    <source>
        <dbReference type="SAM" id="Phobius"/>
    </source>
</evidence>
<evidence type="ECO:0000313" key="14">
    <source>
        <dbReference type="Proteomes" id="UP001642360"/>
    </source>
</evidence>